<organism evidence="1 2">
    <name type="scientific">Melastoma candidum</name>
    <dbReference type="NCBI Taxonomy" id="119954"/>
    <lineage>
        <taxon>Eukaryota</taxon>
        <taxon>Viridiplantae</taxon>
        <taxon>Streptophyta</taxon>
        <taxon>Embryophyta</taxon>
        <taxon>Tracheophyta</taxon>
        <taxon>Spermatophyta</taxon>
        <taxon>Magnoliopsida</taxon>
        <taxon>eudicotyledons</taxon>
        <taxon>Gunneridae</taxon>
        <taxon>Pentapetalae</taxon>
        <taxon>rosids</taxon>
        <taxon>malvids</taxon>
        <taxon>Myrtales</taxon>
        <taxon>Melastomataceae</taxon>
        <taxon>Melastomatoideae</taxon>
        <taxon>Melastomateae</taxon>
        <taxon>Melastoma</taxon>
    </lineage>
</organism>
<reference evidence="2" key="1">
    <citation type="journal article" date="2023" name="Front. Plant Sci.">
        <title>Chromosomal-level genome assembly of Melastoma candidum provides insights into trichome evolution.</title>
        <authorList>
            <person name="Zhong Y."/>
            <person name="Wu W."/>
            <person name="Sun C."/>
            <person name="Zou P."/>
            <person name="Liu Y."/>
            <person name="Dai S."/>
            <person name="Zhou R."/>
        </authorList>
    </citation>
    <scope>NUCLEOTIDE SEQUENCE [LARGE SCALE GENOMIC DNA]</scope>
</reference>
<accession>A0ACB9L4X5</accession>
<dbReference type="EMBL" id="CM042891">
    <property type="protein sequence ID" value="KAI4304448.1"/>
    <property type="molecule type" value="Genomic_DNA"/>
</dbReference>
<name>A0ACB9L4X5_9MYRT</name>
<comment type="caution">
    <text evidence="1">The sequence shown here is derived from an EMBL/GenBank/DDBJ whole genome shotgun (WGS) entry which is preliminary data.</text>
</comment>
<gene>
    <name evidence="1" type="ORF">MLD38_039957</name>
</gene>
<sequence>MPSGKKKRKAIRKKKELEGNLADGSHGENENLSGPDEKGDEGDLGLPVSQVSQQTIDEESGESAKSDTLAIGTTTDRNKSVEVPKLKEEESSYGNGDVETLKGPVSNDDSCVGTESLKEILPKSQVNAKKLEDEESNEVLGVETTQVESATQITDPLPREITEVIDSTKSIAQNSEDLSLVVPLVSVAIGTAQLKSTIDSTKMILENEGKSVNVVSPVSEIYSGSTKFGAKVYPVSMGTSVTPPGTRNHEPNLLQSYCEAKDGVKHREDTHVTEFSEKQPLLAPVPRMTERTSWMNCCGILDLFSGSSK</sequence>
<evidence type="ECO:0000313" key="1">
    <source>
        <dbReference type="EMBL" id="KAI4304448.1"/>
    </source>
</evidence>
<evidence type="ECO:0000313" key="2">
    <source>
        <dbReference type="Proteomes" id="UP001057402"/>
    </source>
</evidence>
<keyword evidence="2" id="KW-1185">Reference proteome</keyword>
<protein>
    <submittedName>
        <fullName evidence="1">Uncharacterized protein</fullName>
    </submittedName>
</protein>
<proteinExistence type="predicted"/>
<dbReference type="Proteomes" id="UP001057402">
    <property type="component" value="Chromosome 12"/>
</dbReference>